<dbReference type="PANTHER" id="PTHR45908:SF18">
    <property type="entry name" value="FUNGAL LIPASE-LIKE DOMAIN-CONTAINING PROTEIN"/>
    <property type="match status" value="1"/>
</dbReference>
<evidence type="ECO:0000259" key="2">
    <source>
        <dbReference type="Pfam" id="PF01764"/>
    </source>
</evidence>
<dbReference type="InterPro" id="IPR002921">
    <property type="entry name" value="Fungal_lipase-type"/>
</dbReference>
<dbReference type="Proteomes" id="UP000887575">
    <property type="component" value="Unassembled WGS sequence"/>
</dbReference>
<dbReference type="AlphaFoldDB" id="A0AAF3F1A3"/>
<organism evidence="3 4">
    <name type="scientific">Mesorhabditis belari</name>
    <dbReference type="NCBI Taxonomy" id="2138241"/>
    <lineage>
        <taxon>Eukaryota</taxon>
        <taxon>Metazoa</taxon>
        <taxon>Ecdysozoa</taxon>
        <taxon>Nematoda</taxon>
        <taxon>Chromadorea</taxon>
        <taxon>Rhabditida</taxon>
        <taxon>Rhabditina</taxon>
        <taxon>Rhabditomorpha</taxon>
        <taxon>Rhabditoidea</taxon>
        <taxon>Rhabditidae</taxon>
        <taxon>Mesorhabditinae</taxon>
        <taxon>Mesorhabditis</taxon>
    </lineage>
</organism>
<sequence>MLAHNLPFFLIFGLIGGCLSDCGYSSCESCAAAIDGCGWCLVDAKCSKEADCKSEIFLQNDSYNCPRSPNANFPFDDTFGRKMALPLLAATYSPNPQPCLKNQLSTTYFYNSTLVACDHYNKSDFCYSYTAFDLSRKAIMIAFRGTSGNFETFAEILGMLKKKDNFLNIGLIYDYFFNGFFFLWRAGLEAQVMTLRKVYPTYDVYIVGHSLGGSLASLCAAYLVKRGLFEPEKIKMMTFGQPRTGDVRYAEWHDANIPFSYRVVHHLDPIPHIPPQEVDLMHHRFEIWYDNAMTTANYTICPYGDLIGQCANSKIMWQFDDHTHYYDTAVSDWWKTDCK</sequence>
<evidence type="ECO:0000256" key="1">
    <source>
        <dbReference type="SAM" id="SignalP"/>
    </source>
</evidence>
<keyword evidence="1" id="KW-0732">Signal</keyword>
<name>A0AAF3F1A3_9BILA</name>
<dbReference type="Pfam" id="PF01764">
    <property type="entry name" value="Lipase_3"/>
    <property type="match status" value="1"/>
</dbReference>
<protein>
    <recommendedName>
        <fullName evidence="2">Fungal lipase-type domain-containing protein</fullName>
    </recommendedName>
</protein>
<accession>A0AAF3F1A3</accession>
<dbReference type="GO" id="GO:0006629">
    <property type="term" value="P:lipid metabolic process"/>
    <property type="evidence" value="ECO:0007669"/>
    <property type="project" value="InterPro"/>
</dbReference>
<feature type="chain" id="PRO_5042232387" description="Fungal lipase-type domain-containing protein" evidence="1">
    <location>
        <begin position="21"/>
        <end position="339"/>
    </location>
</feature>
<feature type="domain" description="Fungal lipase-type" evidence="2">
    <location>
        <begin position="141"/>
        <end position="276"/>
    </location>
</feature>
<dbReference type="PANTHER" id="PTHR45908">
    <property type="entry name" value="PROTEIN CBG11750-RELATED"/>
    <property type="match status" value="1"/>
</dbReference>
<dbReference type="CDD" id="cd00519">
    <property type="entry name" value="Lipase_3"/>
    <property type="match status" value="1"/>
</dbReference>
<proteinExistence type="predicted"/>
<dbReference type="Gene3D" id="3.40.50.1820">
    <property type="entry name" value="alpha/beta hydrolase"/>
    <property type="match status" value="1"/>
</dbReference>
<keyword evidence="3" id="KW-1185">Reference proteome</keyword>
<dbReference type="WBParaSite" id="MBELARI_LOCUS20292">
    <property type="protein sequence ID" value="MBELARI_LOCUS20292"/>
    <property type="gene ID" value="MBELARI_LOCUS20292"/>
</dbReference>
<dbReference type="InterPro" id="IPR029058">
    <property type="entry name" value="AB_hydrolase_fold"/>
</dbReference>
<dbReference type="SUPFAM" id="SSF53474">
    <property type="entry name" value="alpha/beta-Hydrolases"/>
    <property type="match status" value="1"/>
</dbReference>
<reference evidence="4" key="1">
    <citation type="submission" date="2024-02" db="UniProtKB">
        <authorList>
            <consortium name="WormBaseParasite"/>
        </authorList>
    </citation>
    <scope>IDENTIFICATION</scope>
</reference>
<evidence type="ECO:0000313" key="3">
    <source>
        <dbReference type="Proteomes" id="UP000887575"/>
    </source>
</evidence>
<evidence type="ECO:0000313" key="4">
    <source>
        <dbReference type="WBParaSite" id="MBELARI_LOCUS20292"/>
    </source>
</evidence>
<feature type="signal peptide" evidence="1">
    <location>
        <begin position="1"/>
        <end position="20"/>
    </location>
</feature>